<feature type="binding site" evidence="22">
    <location>
        <begin position="93"/>
        <end position="94"/>
    </location>
    <ligand>
        <name>ATP</name>
        <dbReference type="ChEBI" id="CHEBI:30616"/>
    </ligand>
</feature>
<evidence type="ECO:0000256" key="12">
    <source>
        <dbReference type="ARBA" id="ARBA00022777"/>
    </source>
</evidence>
<evidence type="ECO:0000256" key="5">
    <source>
        <dbReference type="ARBA" id="ARBA00022475"/>
    </source>
</evidence>
<evidence type="ECO:0000256" key="4">
    <source>
        <dbReference type="ARBA" id="ARBA00017575"/>
    </source>
</evidence>
<comment type="caution">
    <text evidence="24">Lacks conserved residue(s) required for the propagation of feature annotation.</text>
</comment>
<evidence type="ECO:0000256" key="15">
    <source>
        <dbReference type="ARBA" id="ARBA00022989"/>
    </source>
</evidence>
<keyword evidence="10 23" id="KW-0479">Metal-binding</keyword>
<protein>
    <recommendedName>
        <fullName evidence="4 24">Diacylglycerol kinase</fullName>
        <ecNumber evidence="3 24">2.7.1.107</ecNumber>
    </recommendedName>
</protein>
<evidence type="ECO:0000256" key="24">
    <source>
        <dbReference type="RuleBase" id="RU363065"/>
    </source>
</evidence>
<dbReference type="PATRIC" id="fig|1447263.3.peg.867"/>
<evidence type="ECO:0000256" key="9">
    <source>
        <dbReference type="ARBA" id="ARBA00022692"/>
    </source>
</evidence>
<keyword evidence="12 24" id="KW-0418">Kinase</keyword>
<keyword evidence="7" id="KW-0997">Cell inner membrane</keyword>
<feature type="transmembrane region" description="Helical" evidence="24">
    <location>
        <begin position="99"/>
        <end position="120"/>
    </location>
</feature>
<keyword evidence="9 24" id="KW-0812">Transmembrane</keyword>
<evidence type="ECO:0000256" key="20">
    <source>
        <dbReference type="PIRSR" id="PIRSR600829-1"/>
    </source>
</evidence>
<evidence type="ECO:0000256" key="7">
    <source>
        <dbReference type="ARBA" id="ARBA00022519"/>
    </source>
</evidence>
<evidence type="ECO:0000256" key="14">
    <source>
        <dbReference type="ARBA" id="ARBA00022842"/>
    </source>
</evidence>
<name>A0A0G9L2D4_9BACT</name>
<keyword evidence="13 22" id="KW-0067">ATP-binding</keyword>
<evidence type="ECO:0000256" key="22">
    <source>
        <dbReference type="PIRSR" id="PIRSR600829-3"/>
    </source>
</evidence>
<dbReference type="EC" id="2.7.1.107" evidence="3 24"/>
<dbReference type="GO" id="GO:0005886">
    <property type="term" value="C:plasma membrane"/>
    <property type="evidence" value="ECO:0007669"/>
    <property type="project" value="UniProtKB-SubCell"/>
</dbReference>
<accession>A0A0G9L2D4</accession>
<evidence type="ECO:0000256" key="3">
    <source>
        <dbReference type="ARBA" id="ARBA00012133"/>
    </source>
</evidence>
<evidence type="ECO:0000256" key="11">
    <source>
        <dbReference type="ARBA" id="ARBA00022741"/>
    </source>
</evidence>
<evidence type="ECO:0000256" key="13">
    <source>
        <dbReference type="ARBA" id="ARBA00022840"/>
    </source>
</evidence>
<comment type="function">
    <text evidence="24">Catalyzes the ATP-dependent phosphorylation of sn-l,2-diacylglycerol (DAG) to phosphatidic acid. Involved in the recycling of diacylglycerol produced as a by-product during membrane-derived oligosaccharide (MDO) biosynthesis.</text>
</comment>
<evidence type="ECO:0000256" key="21">
    <source>
        <dbReference type="PIRSR" id="PIRSR600829-2"/>
    </source>
</evidence>
<dbReference type="PANTHER" id="PTHR34299">
    <property type="entry name" value="DIACYLGLYCEROL KINASE"/>
    <property type="match status" value="1"/>
</dbReference>
<feature type="binding site" evidence="22">
    <location>
        <position position="15"/>
    </location>
    <ligand>
        <name>ATP</name>
        <dbReference type="ChEBI" id="CHEBI:30616"/>
    </ligand>
</feature>
<dbReference type="InterPro" id="IPR000829">
    <property type="entry name" value="DAGK"/>
</dbReference>
<feature type="binding site" evidence="22">
    <location>
        <begin position="84"/>
        <end position="86"/>
    </location>
    <ligand>
        <name>ATP</name>
        <dbReference type="ChEBI" id="CHEBI:30616"/>
    </ligand>
</feature>
<feature type="binding site" evidence="22">
    <location>
        <position position="75"/>
    </location>
    <ligand>
        <name>ATP</name>
        <dbReference type="ChEBI" id="CHEBI:30616"/>
    </ligand>
</feature>
<comment type="subcellular location">
    <subcellularLocation>
        <location evidence="1">Cell inner membrane</location>
        <topology evidence="1">Multi-pass membrane protein</topology>
    </subcellularLocation>
</comment>
<reference evidence="25 26" key="1">
    <citation type="submission" date="2014-01" db="EMBL/GenBank/DDBJ databases">
        <title>Development of a Comparative Genomic Fingerprinting Assay for High Resolution Genotyping of Arcobacter butzleri.</title>
        <authorList>
            <person name="Webb A.L."/>
            <person name="Inglis G.D."/>
            <person name="Kruczkiewicz P."/>
            <person name="Selinger L.B."/>
            <person name="Taboada E.N."/>
        </authorList>
    </citation>
    <scope>NUCLEOTIDE SEQUENCE [LARGE SCALE GENOMIC DNA]</scope>
    <source>
        <strain evidence="25 26">L355</strain>
    </source>
</reference>
<dbReference type="Proteomes" id="UP000035154">
    <property type="component" value="Unassembled WGS sequence"/>
</dbReference>
<evidence type="ECO:0000256" key="23">
    <source>
        <dbReference type="PIRSR" id="PIRSR600829-4"/>
    </source>
</evidence>
<evidence type="ECO:0000256" key="18">
    <source>
        <dbReference type="ARBA" id="ARBA00023209"/>
    </source>
</evidence>
<keyword evidence="14 23" id="KW-0460">Magnesium</keyword>
<comment type="catalytic activity">
    <reaction evidence="24">
        <text>a 1,2-diacyl-sn-glycerol + ATP = a 1,2-diacyl-sn-glycero-3-phosphate + ADP + H(+)</text>
        <dbReference type="Rhea" id="RHEA:10272"/>
        <dbReference type="ChEBI" id="CHEBI:15378"/>
        <dbReference type="ChEBI" id="CHEBI:17815"/>
        <dbReference type="ChEBI" id="CHEBI:30616"/>
        <dbReference type="ChEBI" id="CHEBI:58608"/>
        <dbReference type="ChEBI" id="CHEBI:456216"/>
        <dbReference type="EC" id="2.7.1.107"/>
    </reaction>
</comment>
<proteinExistence type="inferred from homology"/>
<keyword evidence="15 24" id="KW-1133">Transmembrane helix</keyword>
<dbReference type="PANTHER" id="PTHR34299:SF1">
    <property type="entry name" value="DIACYLGLYCEROL KINASE"/>
    <property type="match status" value="1"/>
</dbReference>
<evidence type="ECO:0000256" key="19">
    <source>
        <dbReference type="ARBA" id="ARBA00023264"/>
    </source>
</evidence>
<dbReference type="Gene3D" id="1.10.287.3610">
    <property type="match status" value="1"/>
</dbReference>
<feature type="transmembrane region" description="Helical" evidence="24">
    <location>
        <begin position="30"/>
        <end position="48"/>
    </location>
</feature>
<comment type="similarity">
    <text evidence="2 24">Belongs to the bacterial diacylglycerol kinase family.</text>
</comment>
<keyword evidence="11 22" id="KW-0547">Nucleotide-binding</keyword>
<dbReference type="InterPro" id="IPR033718">
    <property type="entry name" value="DAGK_prok"/>
</dbReference>
<evidence type="ECO:0000256" key="6">
    <source>
        <dbReference type="ARBA" id="ARBA00022516"/>
    </source>
</evidence>
<evidence type="ECO:0000256" key="16">
    <source>
        <dbReference type="ARBA" id="ARBA00023098"/>
    </source>
</evidence>
<sequence length="125" mass="14296">MRNQPKYNFFKNSSYAIKGLLDLIKNETSFKIELIVTIFLIPFIIFIDTTMTNKALMFISLMGMILAEAINSGIERVVDLVTLEHHDMAGRAKDVGSSIVFLSIFIFITTWIIILLDIYCQEIVK</sequence>
<dbReference type="EMBL" id="JAIW01000025">
    <property type="protein sequence ID" value="KLE10558.1"/>
    <property type="molecule type" value="Genomic_DNA"/>
</dbReference>
<dbReference type="GO" id="GO:0005524">
    <property type="term" value="F:ATP binding"/>
    <property type="evidence" value="ECO:0007669"/>
    <property type="project" value="UniProtKB-KW"/>
</dbReference>
<keyword evidence="6" id="KW-0444">Lipid biosynthesis</keyword>
<gene>
    <name evidence="25" type="ORF">AF80_04445</name>
</gene>
<keyword evidence="19 24" id="KW-1208">Phospholipid metabolism</keyword>
<feature type="binding site" evidence="21">
    <location>
        <position position="68"/>
    </location>
    <ligand>
        <name>substrate</name>
    </ligand>
</feature>
<dbReference type="AlphaFoldDB" id="A0A0G9L2D4"/>
<organism evidence="25 26">
    <name type="scientific">Aliarcobacter butzleri L355</name>
    <dbReference type="NCBI Taxonomy" id="1447263"/>
    <lineage>
        <taxon>Bacteria</taxon>
        <taxon>Pseudomonadati</taxon>
        <taxon>Campylobacterota</taxon>
        <taxon>Epsilonproteobacteria</taxon>
        <taxon>Campylobacterales</taxon>
        <taxon>Arcobacteraceae</taxon>
        <taxon>Aliarcobacter</taxon>
    </lineage>
</organism>
<feature type="binding site" evidence="23">
    <location>
        <position position="75"/>
    </location>
    <ligand>
        <name>a divalent metal cation</name>
        <dbReference type="ChEBI" id="CHEBI:60240"/>
    </ligand>
</feature>
<evidence type="ECO:0000256" key="10">
    <source>
        <dbReference type="ARBA" id="ARBA00022723"/>
    </source>
</evidence>
<dbReference type="RefSeq" id="WP_046998110.1">
    <property type="nucleotide sequence ID" value="NZ_JAIW01000025.1"/>
</dbReference>
<evidence type="ECO:0000313" key="25">
    <source>
        <dbReference type="EMBL" id="KLE10558.1"/>
    </source>
</evidence>
<dbReference type="Pfam" id="PF01219">
    <property type="entry name" value="DAGK_prokar"/>
    <property type="match status" value="1"/>
</dbReference>
<feature type="binding site" evidence="23">
    <location>
        <position position="27"/>
    </location>
    <ligand>
        <name>a divalent metal cation</name>
        <dbReference type="ChEBI" id="CHEBI:60240"/>
    </ligand>
</feature>
<evidence type="ECO:0000256" key="17">
    <source>
        <dbReference type="ARBA" id="ARBA00023136"/>
    </source>
</evidence>
<dbReference type="GO" id="GO:0006654">
    <property type="term" value="P:phosphatidic acid biosynthetic process"/>
    <property type="evidence" value="ECO:0007669"/>
    <property type="project" value="InterPro"/>
</dbReference>
<keyword evidence="18" id="KW-0594">Phospholipid biosynthesis</keyword>
<evidence type="ECO:0000256" key="1">
    <source>
        <dbReference type="ARBA" id="ARBA00004429"/>
    </source>
</evidence>
<evidence type="ECO:0000313" key="26">
    <source>
        <dbReference type="Proteomes" id="UP000035154"/>
    </source>
</evidence>
<dbReference type="GO" id="GO:0004143">
    <property type="term" value="F:ATP-dependent diacylglycerol kinase activity"/>
    <property type="evidence" value="ECO:0007669"/>
    <property type="project" value="UniProtKB-EC"/>
</dbReference>
<keyword evidence="5" id="KW-1003">Cell membrane</keyword>
<keyword evidence="8 24" id="KW-0808">Transferase</keyword>
<feature type="binding site" evidence="21">
    <location>
        <position position="97"/>
    </location>
    <ligand>
        <name>substrate</name>
    </ligand>
</feature>
<keyword evidence="16 24" id="KW-0443">Lipid metabolism</keyword>
<dbReference type="InterPro" id="IPR036945">
    <property type="entry name" value="DAGK_sf"/>
</dbReference>
<keyword evidence="17 24" id="KW-0472">Membrane</keyword>
<evidence type="ECO:0000256" key="8">
    <source>
        <dbReference type="ARBA" id="ARBA00022679"/>
    </source>
</evidence>
<feature type="active site" description="Proton acceptor" evidence="20">
    <location>
        <position position="68"/>
    </location>
</feature>
<dbReference type="CDD" id="cd14264">
    <property type="entry name" value="DAGK_IM"/>
    <property type="match status" value="1"/>
</dbReference>
<comment type="caution">
    <text evidence="25">The sequence shown here is derived from an EMBL/GenBank/DDBJ whole genome shotgun (WGS) entry which is preliminary data.</text>
</comment>
<feature type="binding site" evidence="22">
    <location>
        <position position="27"/>
    </location>
    <ligand>
        <name>ATP</name>
        <dbReference type="ChEBI" id="CHEBI:30616"/>
    </ligand>
</feature>
<evidence type="ECO:0000256" key="2">
    <source>
        <dbReference type="ARBA" id="ARBA00005967"/>
    </source>
</evidence>
<comment type="cofactor">
    <cofactor evidence="23">
        <name>Mg(2+)</name>
        <dbReference type="ChEBI" id="CHEBI:18420"/>
    </cofactor>
    <text evidence="23">Mn(2+), Zn(2+), Cd(2+) and Co(2+) support activity to lesser extents.</text>
</comment>
<dbReference type="GO" id="GO:0046872">
    <property type="term" value="F:metal ion binding"/>
    <property type="evidence" value="ECO:0007669"/>
    <property type="project" value="UniProtKB-KW"/>
</dbReference>